<dbReference type="GO" id="GO:0031410">
    <property type="term" value="C:cytoplasmic vesicle"/>
    <property type="evidence" value="ECO:0007669"/>
    <property type="project" value="TreeGrafter"/>
</dbReference>
<accession>A0A8T1S0N8</accession>
<protein>
    <submittedName>
        <fullName evidence="1">DENN domain-containing protein 4B-like</fullName>
    </submittedName>
</protein>
<feature type="non-terminal residue" evidence="1">
    <location>
        <position position="1"/>
    </location>
</feature>
<dbReference type="AlphaFoldDB" id="A0A8T1S0N8"/>
<organism evidence="1 2">
    <name type="scientific">Chelydra serpentina</name>
    <name type="common">Snapping turtle</name>
    <name type="synonym">Testudo serpentina</name>
    <dbReference type="NCBI Taxonomy" id="8475"/>
    <lineage>
        <taxon>Eukaryota</taxon>
        <taxon>Metazoa</taxon>
        <taxon>Chordata</taxon>
        <taxon>Craniata</taxon>
        <taxon>Vertebrata</taxon>
        <taxon>Euteleostomi</taxon>
        <taxon>Archelosauria</taxon>
        <taxon>Testudinata</taxon>
        <taxon>Testudines</taxon>
        <taxon>Cryptodira</taxon>
        <taxon>Durocryptodira</taxon>
        <taxon>Americhelydia</taxon>
        <taxon>Chelydroidea</taxon>
        <taxon>Chelydridae</taxon>
        <taxon>Chelydra</taxon>
    </lineage>
</organism>
<dbReference type="PANTHER" id="PTHR12296">
    <property type="entry name" value="DENN DOMAIN-CONTAINING PROTEIN 4"/>
    <property type="match status" value="1"/>
</dbReference>
<proteinExistence type="predicted"/>
<name>A0A8T1S0N8_CHESE</name>
<gene>
    <name evidence="1" type="ORF">G0U57_002645</name>
</gene>
<comment type="caution">
    <text evidence="1">The sequence shown here is derived from an EMBL/GenBank/DDBJ whole genome shotgun (WGS) entry which is preliminary data.</text>
</comment>
<dbReference type="Proteomes" id="UP000765507">
    <property type="component" value="Unassembled WGS sequence"/>
</dbReference>
<dbReference type="OrthoDB" id="75250at2759"/>
<keyword evidence="2" id="KW-1185">Reference proteome</keyword>
<evidence type="ECO:0000313" key="2">
    <source>
        <dbReference type="Proteomes" id="UP000765507"/>
    </source>
</evidence>
<dbReference type="GO" id="GO:0032483">
    <property type="term" value="P:regulation of Rab protein signal transduction"/>
    <property type="evidence" value="ECO:0007669"/>
    <property type="project" value="TreeGrafter"/>
</dbReference>
<dbReference type="InterPro" id="IPR051696">
    <property type="entry name" value="DENN_Domain_GEFs"/>
</dbReference>
<evidence type="ECO:0000313" key="1">
    <source>
        <dbReference type="EMBL" id="KAG6922400.1"/>
    </source>
</evidence>
<reference evidence="1 2" key="1">
    <citation type="journal article" date="2020" name="G3 (Bethesda)">
        <title>Draft Genome of the Common Snapping Turtle, Chelydra serpentina, a Model for Phenotypic Plasticity in Reptiles.</title>
        <authorList>
            <person name="Das D."/>
            <person name="Singh S.K."/>
            <person name="Bierstedt J."/>
            <person name="Erickson A."/>
            <person name="Galli G.L.J."/>
            <person name="Crossley D.A. 2nd"/>
            <person name="Rhen T."/>
        </authorList>
    </citation>
    <scope>NUCLEOTIDE SEQUENCE [LARGE SCALE GENOMIC DNA]</scope>
    <source>
        <strain evidence="1">KW</strain>
    </source>
</reference>
<sequence>QAPRGPASRSELVTFAYLSPLVLRKELESLLENEGSDFLAQPELAASHPIIFWNLVWYFRRLGLPSNLLQLVPASRHVRPLAQAQPPETPLVCVRLLWDVLTPDPDSCPPLYVLWRIHRNSAARLQAWRCPSSPFSLAFLEAVLSHVGLGEMHKAIALFLQTLAAEPSPPPLQRSVYREILFLMLAALGRDHVDIAAFDKKYKAAYAKVAGSLGKEELMRRRAQPPSSKALDCRRSFGATLEC</sequence>
<dbReference type="EMBL" id="JAHGAV010001326">
    <property type="protein sequence ID" value="KAG6922400.1"/>
    <property type="molecule type" value="Genomic_DNA"/>
</dbReference>
<dbReference type="PANTHER" id="PTHR12296:SF18">
    <property type="entry name" value="DENN DOMAIN-CONTAINING PROTEIN 4B"/>
    <property type="match status" value="1"/>
</dbReference>
<dbReference type="GO" id="GO:0005085">
    <property type="term" value="F:guanyl-nucleotide exchange factor activity"/>
    <property type="evidence" value="ECO:0007669"/>
    <property type="project" value="UniProtKB-ARBA"/>
</dbReference>